<dbReference type="GO" id="GO:0006633">
    <property type="term" value="P:fatty acid biosynthetic process"/>
    <property type="evidence" value="ECO:0007669"/>
    <property type="project" value="TreeGrafter"/>
</dbReference>
<dbReference type="SUPFAM" id="SSF51735">
    <property type="entry name" value="NAD(P)-binding Rossmann-fold domains"/>
    <property type="match status" value="2"/>
</dbReference>
<accession>A0A9X0B8F4</accession>
<reference evidence="4" key="1">
    <citation type="submission" date="2022-12" db="EMBL/GenBank/DDBJ databases">
        <authorList>
            <person name="Petersen C."/>
        </authorList>
    </citation>
    <scope>NUCLEOTIDE SEQUENCE</scope>
    <source>
        <strain evidence="4">IBT 29677</strain>
    </source>
</reference>
<dbReference type="AlphaFoldDB" id="A0A9X0B8F4"/>
<evidence type="ECO:0000259" key="3">
    <source>
        <dbReference type="Pfam" id="PF05368"/>
    </source>
</evidence>
<dbReference type="Pfam" id="PF13561">
    <property type="entry name" value="adh_short_C2"/>
    <property type="match status" value="1"/>
</dbReference>
<dbReference type="InterPro" id="IPR008030">
    <property type="entry name" value="NmrA-like"/>
</dbReference>
<evidence type="ECO:0000313" key="5">
    <source>
        <dbReference type="Proteomes" id="UP001147747"/>
    </source>
</evidence>
<dbReference type="Pfam" id="PF00106">
    <property type="entry name" value="adh_short"/>
    <property type="match status" value="1"/>
</dbReference>
<reference evidence="4" key="2">
    <citation type="journal article" date="2023" name="IMA Fungus">
        <title>Comparative genomic study of the Penicillium genus elucidates a diverse pangenome and 15 lateral gene transfer events.</title>
        <authorList>
            <person name="Petersen C."/>
            <person name="Sorensen T."/>
            <person name="Nielsen M.R."/>
            <person name="Sondergaard T.E."/>
            <person name="Sorensen J.L."/>
            <person name="Fitzpatrick D.A."/>
            <person name="Frisvad J.C."/>
            <person name="Nielsen K.L."/>
        </authorList>
    </citation>
    <scope>NUCLEOTIDE SEQUENCE</scope>
    <source>
        <strain evidence="4">IBT 29677</strain>
    </source>
</reference>
<dbReference type="PANTHER" id="PTHR42760">
    <property type="entry name" value="SHORT-CHAIN DEHYDROGENASES/REDUCTASES FAMILY MEMBER"/>
    <property type="match status" value="1"/>
</dbReference>
<keyword evidence="2" id="KW-0521">NADP</keyword>
<sequence>MPTAIVTGASRGIGRAIALRLADDGFNVAINDMKSQLNDLISLKSEIEAKGQKSIIATGDVSLEEDVQSIISASVEALGNLTVMVANAGIILNKRIMDITPDEWDQVNVRGVFLCYKHAGQQMIKQGGGGKIVGACSISGYRPVNCYCPGIVKTPMWDEIDESYSNALGIPKGEAFRKAVEERPAMKKPSTPEDIAGCVSFLSGKDSNMITGQSVIIDGVQELMRGINNDRNLSPFDQGENYIFKREFKREFQYSISDISCYSESPTIEHKCIFFIMAQKLIVVVGATGGQGGSVIASFLKDGNWKIRGLTRNPESEGAKALSAKGVEMVKGDLGDLASLERAFSGANVIFAITDYYENFWTEGWQKSMDIEYTQGTNMAKAASKVATLEHYLWSTLPHSTRITEGKSIVPHFEAKGRVDEFIKADEHLLSLTTFCFFTTFVINLISYEVFKPIYLPAAKKWVQIYPADPNAMYPSLGDHRINSGIFVHGLVHNKPPGGTHVRCNVEDLTLESFLAIWGKASGIAPNPGSTKVIQVSPETYIELFGHMGEEQARQWEFTRIIKESGALNKYGTLVHEAQEYMTKEAIASLVSPEESLRKIDWKAHGFQ</sequence>
<dbReference type="InterPro" id="IPR002347">
    <property type="entry name" value="SDR_fam"/>
</dbReference>
<dbReference type="RefSeq" id="XP_056487708.1">
    <property type="nucleotide sequence ID" value="XM_056632157.1"/>
</dbReference>
<proteinExistence type="inferred from homology"/>
<dbReference type="OrthoDB" id="3358371at2759"/>
<name>A0A9X0B8F4_9EURO</name>
<keyword evidence="5" id="KW-1185">Reference proteome</keyword>
<dbReference type="GO" id="GO:0016616">
    <property type="term" value="F:oxidoreductase activity, acting on the CH-OH group of donors, NAD or NADP as acceptor"/>
    <property type="evidence" value="ECO:0007669"/>
    <property type="project" value="TreeGrafter"/>
</dbReference>
<dbReference type="Proteomes" id="UP001147747">
    <property type="component" value="Unassembled WGS sequence"/>
</dbReference>
<protein>
    <recommendedName>
        <fullName evidence="3">NmrA-like domain-containing protein</fullName>
    </recommendedName>
</protein>
<dbReference type="EMBL" id="JAPZBU010000008">
    <property type="protein sequence ID" value="KAJ5392030.1"/>
    <property type="molecule type" value="Genomic_DNA"/>
</dbReference>
<dbReference type="Gene3D" id="3.40.50.720">
    <property type="entry name" value="NAD(P)-binding Rossmann-like Domain"/>
    <property type="match status" value="2"/>
</dbReference>
<dbReference type="Pfam" id="PF05368">
    <property type="entry name" value="NmrA"/>
    <property type="match status" value="1"/>
</dbReference>
<evidence type="ECO:0000256" key="1">
    <source>
        <dbReference type="ARBA" id="ARBA00006484"/>
    </source>
</evidence>
<feature type="domain" description="NmrA-like" evidence="3">
    <location>
        <begin position="279"/>
        <end position="524"/>
    </location>
</feature>
<comment type="similarity">
    <text evidence="1">Belongs to the short-chain dehydrogenases/reductases (SDR) family.</text>
</comment>
<dbReference type="PRINTS" id="PR00081">
    <property type="entry name" value="GDHRDH"/>
</dbReference>
<gene>
    <name evidence="4" type="ORF">N7509_007520</name>
</gene>
<dbReference type="PANTHER" id="PTHR42760:SF121">
    <property type="entry name" value="3-OXOACYL-(ACYL-CARRIER-PROTEIN) REDUCTASE"/>
    <property type="match status" value="1"/>
</dbReference>
<organism evidence="4 5">
    <name type="scientific">Penicillium cosmopolitanum</name>
    <dbReference type="NCBI Taxonomy" id="1131564"/>
    <lineage>
        <taxon>Eukaryota</taxon>
        <taxon>Fungi</taxon>
        <taxon>Dikarya</taxon>
        <taxon>Ascomycota</taxon>
        <taxon>Pezizomycotina</taxon>
        <taxon>Eurotiomycetes</taxon>
        <taxon>Eurotiomycetidae</taxon>
        <taxon>Eurotiales</taxon>
        <taxon>Aspergillaceae</taxon>
        <taxon>Penicillium</taxon>
    </lineage>
</organism>
<comment type="caution">
    <text evidence="4">The sequence shown here is derived from an EMBL/GenBank/DDBJ whole genome shotgun (WGS) entry which is preliminary data.</text>
</comment>
<evidence type="ECO:0000256" key="2">
    <source>
        <dbReference type="ARBA" id="ARBA00022857"/>
    </source>
</evidence>
<dbReference type="GO" id="GO:0048038">
    <property type="term" value="F:quinone binding"/>
    <property type="evidence" value="ECO:0007669"/>
    <property type="project" value="TreeGrafter"/>
</dbReference>
<dbReference type="InterPro" id="IPR036291">
    <property type="entry name" value="NAD(P)-bd_dom_sf"/>
</dbReference>
<evidence type="ECO:0000313" key="4">
    <source>
        <dbReference type="EMBL" id="KAJ5392030.1"/>
    </source>
</evidence>
<dbReference type="GeneID" id="81371137"/>
<dbReference type="Gene3D" id="3.90.25.10">
    <property type="entry name" value="UDP-galactose 4-epimerase, domain 1"/>
    <property type="match status" value="1"/>
</dbReference>